<dbReference type="InterPro" id="IPR052432">
    <property type="entry name" value="PITP/CRAL-TRIO"/>
</dbReference>
<dbReference type="CDD" id="cd00170">
    <property type="entry name" value="SEC14"/>
    <property type="match status" value="1"/>
</dbReference>
<feature type="compositionally biased region" description="Basic and acidic residues" evidence="1">
    <location>
        <begin position="453"/>
        <end position="463"/>
    </location>
</feature>
<evidence type="ECO:0000313" key="4">
    <source>
        <dbReference type="Proteomes" id="UP001345013"/>
    </source>
</evidence>
<evidence type="ECO:0000256" key="1">
    <source>
        <dbReference type="SAM" id="MobiDB-lite"/>
    </source>
</evidence>
<dbReference type="InterPro" id="IPR036273">
    <property type="entry name" value="CRAL/TRIO_N_dom_sf"/>
</dbReference>
<dbReference type="InterPro" id="IPR036865">
    <property type="entry name" value="CRAL-TRIO_dom_sf"/>
</dbReference>
<dbReference type="SUPFAM" id="SSF46938">
    <property type="entry name" value="CRAL/TRIO N-terminal domain"/>
    <property type="match status" value="1"/>
</dbReference>
<reference evidence="3 4" key="1">
    <citation type="submission" date="2023-08" db="EMBL/GenBank/DDBJ databases">
        <title>Black Yeasts Isolated from many extreme environments.</title>
        <authorList>
            <person name="Coleine C."/>
            <person name="Stajich J.E."/>
            <person name="Selbmann L."/>
        </authorList>
    </citation>
    <scope>NUCLEOTIDE SEQUENCE [LARGE SCALE GENOMIC DNA]</scope>
    <source>
        <strain evidence="3 4">CCFEE 5885</strain>
    </source>
</reference>
<dbReference type="SMART" id="SM01100">
    <property type="entry name" value="CRAL_TRIO_N"/>
    <property type="match status" value="1"/>
</dbReference>
<dbReference type="Gene3D" id="3.40.525.10">
    <property type="entry name" value="CRAL-TRIO lipid binding domain"/>
    <property type="match status" value="1"/>
</dbReference>
<dbReference type="PANTHER" id="PTHR46590:SF1">
    <property type="entry name" value="PHOSPHATIDYLINOSITOL TRANSFER PROTEIN CSR1"/>
    <property type="match status" value="1"/>
</dbReference>
<dbReference type="Pfam" id="PF00650">
    <property type="entry name" value="CRAL_TRIO"/>
    <property type="match status" value="1"/>
</dbReference>
<name>A0ABR0KE14_9EURO</name>
<dbReference type="PANTHER" id="PTHR46590">
    <property type="entry name" value="PHOSPHATIDYLINOSITOL TRANSFER PROTEIN CSR1-RELATED"/>
    <property type="match status" value="1"/>
</dbReference>
<evidence type="ECO:0000313" key="3">
    <source>
        <dbReference type="EMBL" id="KAK5094005.1"/>
    </source>
</evidence>
<comment type="caution">
    <text evidence="3">The sequence shown here is derived from an EMBL/GenBank/DDBJ whole genome shotgun (WGS) entry which is preliminary data.</text>
</comment>
<feature type="region of interest" description="Disordered" evidence="1">
    <location>
        <begin position="440"/>
        <end position="463"/>
    </location>
</feature>
<dbReference type="InterPro" id="IPR011074">
    <property type="entry name" value="CRAL/TRIO_N_dom"/>
</dbReference>
<feature type="region of interest" description="Disordered" evidence="1">
    <location>
        <begin position="34"/>
        <end position="95"/>
    </location>
</feature>
<protein>
    <submittedName>
        <fullName evidence="3">Phosphatidylinositol transfer protein csr1</fullName>
    </submittedName>
</protein>
<sequence length="463" mass="52550">MPVPPGFLGNLTAEQEQKLKEFWTQVLKTFGIQDPLAINGTTPRTSTDATIPSTPDPSSAKKEKRGLFHRKNKESTSGSDSPGFGGSSDPEDKYGQTKELQEILAASSPAELRDAFWSMVKKDHPDALLLRFLRARKWNVHKALAMMISTMHWRRDEMHVDDDIMFQGEGGALKDSQSSDAAIKREGNDFLAQLRMGKSFMHGVDKEGRPLCYVRVRLHKGGEQTERSLERYTVYLIETCRLALEPPVETAAIVFDMTNFSMANMDYTPVKFMIKVFEANYPESLGIVLIHKAPWVFQGVWKIIKGWLDPVVAQKVHFTNGVDDLSEFIPKSNIIKELGGQENFEYKYVEPLPGENDAQKEEGPRKELREARRQEVAEYEQKTFEWIHGQDTKAQRDQSAQRLRNNYWKLDPHVRARSIYDRTGMIGRDGKLNFYPSHTAKLDNVPTASGVPRGKEASADDVD</sequence>
<keyword evidence="4" id="KW-1185">Reference proteome</keyword>
<feature type="region of interest" description="Disordered" evidence="1">
    <location>
        <begin position="352"/>
        <end position="373"/>
    </location>
</feature>
<dbReference type="SUPFAM" id="SSF52087">
    <property type="entry name" value="CRAL/TRIO domain"/>
    <property type="match status" value="1"/>
</dbReference>
<dbReference type="SMART" id="SM00516">
    <property type="entry name" value="SEC14"/>
    <property type="match status" value="1"/>
</dbReference>
<feature type="domain" description="CRAL-TRIO" evidence="2">
    <location>
        <begin position="187"/>
        <end position="346"/>
    </location>
</feature>
<evidence type="ECO:0000259" key="2">
    <source>
        <dbReference type="PROSITE" id="PS50191"/>
    </source>
</evidence>
<feature type="compositionally biased region" description="Basic residues" evidence="1">
    <location>
        <begin position="62"/>
        <end position="72"/>
    </location>
</feature>
<dbReference type="Pfam" id="PF03765">
    <property type="entry name" value="CRAL_TRIO_N"/>
    <property type="match status" value="1"/>
</dbReference>
<accession>A0ABR0KE14</accession>
<dbReference type="PROSITE" id="PS50191">
    <property type="entry name" value="CRAL_TRIO"/>
    <property type="match status" value="1"/>
</dbReference>
<feature type="compositionally biased region" description="Polar residues" evidence="1">
    <location>
        <begin position="39"/>
        <end position="57"/>
    </location>
</feature>
<organism evidence="3 4">
    <name type="scientific">Lithohypha guttulata</name>
    <dbReference type="NCBI Taxonomy" id="1690604"/>
    <lineage>
        <taxon>Eukaryota</taxon>
        <taxon>Fungi</taxon>
        <taxon>Dikarya</taxon>
        <taxon>Ascomycota</taxon>
        <taxon>Pezizomycotina</taxon>
        <taxon>Eurotiomycetes</taxon>
        <taxon>Chaetothyriomycetidae</taxon>
        <taxon>Chaetothyriales</taxon>
        <taxon>Trichomeriaceae</taxon>
        <taxon>Lithohypha</taxon>
    </lineage>
</organism>
<proteinExistence type="predicted"/>
<gene>
    <name evidence="3" type="primary">CSR1_2</name>
    <name evidence="3" type="ORF">LTR24_003812</name>
</gene>
<dbReference type="InterPro" id="IPR001251">
    <property type="entry name" value="CRAL-TRIO_dom"/>
</dbReference>
<dbReference type="Proteomes" id="UP001345013">
    <property type="component" value="Unassembled WGS sequence"/>
</dbReference>
<feature type="compositionally biased region" description="Basic and acidic residues" evidence="1">
    <location>
        <begin position="357"/>
        <end position="373"/>
    </location>
</feature>
<dbReference type="EMBL" id="JAVRRG010000037">
    <property type="protein sequence ID" value="KAK5094005.1"/>
    <property type="molecule type" value="Genomic_DNA"/>
</dbReference>